<comment type="caution">
    <text evidence="1">The sequence shown here is derived from an EMBL/GenBank/DDBJ whole genome shotgun (WGS) entry which is preliminary data.</text>
</comment>
<evidence type="ECO:0000313" key="1">
    <source>
        <dbReference type="EMBL" id="MDP9868539.1"/>
    </source>
</evidence>
<name>A0ABT9RGX9_9ACTN</name>
<evidence type="ECO:0000313" key="2">
    <source>
        <dbReference type="Proteomes" id="UP001230426"/>
    </source>
</evidence>
<reference evidence="1 2" key="1">
    <citation type="submission" date="2023-07" db="EMBL/GenBank/DDBJ databases">
        <title>Sequencing the genomes of 1000 actinobacteria strains.</title>
        <authorList>
            <person name="Klenk H.-P."/>
        </authorList>
    </citation>
    <scope>NUCLEOTIDE SEQUENCE [LARGE SCALE GENOMIC DNA]</scope>
    <source>
        <strain evidence="1 2">DSM 44109</strain>
    </source>
</reference>
<gene>
    <name evidence="1" type="ORF">J2S55_007805</name>
</gene>
<accession>A0ABT9RGX9</accession>
<organism evidence="1 2">
    <name type="scientific">Streptosporangium brasiliense</name>
    <dbReference type="NCBI Taxonomy" id="47480"/>
    <lineage>
        <taxon>Bacteria</taxon>
        <taxon>Bacillati</taxon>
        <taxon>Actinomycetota</taxon>
        <taxon>Actinomycetes</taxon>
        <taxon>Streptosporangiales</taxon>
        <taxon>Streptosporangiaceae</taxon>
        <taxon>Streptosporangium</taxon>
    </lineage>
</organism>
<dbReference type="Proteomes" id="UP001230426">
    <property type="component" value="Unassembled WGS sequence"/>
</dbReference>
<protein>
    <submittedName>
        <fullName evidence="1">ABC-type transport system substrate-binding protein</fullName>
    </submittedName>
</protein>
<keyword evidence="2" id="KW-1185">Reference proteome</keyword>
<sequence length="37" mass="4290">MLFDRGGKITPALRDPWVRQALNHALDRRTMLSALRL</sequence>
<proteinExistence type="predicted"/>
<dbReference type="EMBL" id="JAUSRB010000002">
    <property type="protein sequence ID" value="MDP9868539.1"/>
    <property type="molecule type" value="Genomic_DNA"/>
</dbReference>